<evidence type="ECO:0000256" key="4">
    <source>
        <dbReference type="RuleBase" id="RU004915"/>
    </source>
</evidence>
<keyword evidence="4" id="KW-0800">Toxin</keyword>
<dbReference type="Proteomes" id="UP001141552">
    <property type="component" value="Unassembled WGS sequence"/>
</dbReference>
<dbReference type="EC" id="3.2.2.22" evidence="4"/>
<organism evidence="6 7">
    <name type="scientific">Turnera subulata</name>
    <dbReference type="NCBI Taxonomy" id="218843"/>
    <lineage>
        <taxon>Eukaryota</taxon>
        <taxon>Viridiplantae</taxon>
        <taxon>Streptophyta</taxon>
        <taxon>Embryophyta</taxon>
        <taxon>Tracheophyta</taxon>
        <taxon>Spermatophyta</taxon>
        <taxon>Magnoliopsida</taxon>
        <taxon>eudicotyledons</taxon>
        <taxon>Gunneridae</taxon>
        <taxon>Pentapetalae</taxon>
        <taxon>rosids</taxon>
        <taxon>fabids</taxon>
        <taxon>Malpighiales</taxon>
        <taxon>Passifloraceae</taxon>
        <taxon>Turnera</taxon>
    </lineage>
</organism>
<dbReference type="GO" id="GO:0006952">
    <property type="term" value="P:defense response"/>
    <property type="evidence" value="ECO:0007669"/>
    <property type="project" value="UniProtKB-KW"/>
</dbReference>
<dbReference type="PANTHER" id="PTHR33453">
    <property type="match status" value="1"/>
</dbReference>
<dbReference type="OrthoDB" id="1642280at2759"/>
<keyword evidence="2" id="KW-1015">Disulfide bond</keyword>
<dbReference type="PROSITE" id="PS50231">
    <property type="entry name" value="RICIN_B_LECTIN"/>
    <property type="match status" value="2"/>
</dbReference>
<feature type="domain" description="Ricin B lectin" evidence="5">
    <location>
        <begin position="360"/>
        <end position="491"/>
    </location>
</feature>
<dbReference type="InterPro" id="IPR000772">
    <property type="entry name" value="Ricin_B_lectin"/>
</dbReference>
<dbReference type="CDD" id="cd23443">
    <property type="entry name" value="beta-trefoil_Ricin_RIPs_II_rpt1"/>
    <property type="match status" value="1"/>
</dbReference>
<gene>
    <name evidence="6" type="ORF">Tsubulata_011470</name>
</gene>
<dbReference type="Pfam" id="PF00652">
    <property type="entry name" value="Ricin_B_lectin"/>
    <property type="match status" value="2"/>
</dbReference>
<dbReference type="Gene3D" id="4.10.470.10">
    <property type="entry name" value="Ricin (A Subunit), domain 2"/>
    <property type="match status" value="1"/>
</dbReference>
<dbReference type="InterPro" id="IPR017989">
    <property type="entry name" value="Ribosome_inactivat_1/2"/>
</dbReference>
<dbReference type="InterPro" id="IPR001574">
    <property type="entry name" value="Ribosome_inactivat_prot"/>
</dbReference>
<dbReference type="PRINTS" id="PR00396">
    <property type="entry name" value="SHIGARICIN"/>
</dbReference>
<dbReference type="GO" id="GO:0030598">
    <property type="term" value="F:rRNA N-glycosylase activity"/>
    <property type="evidence" value="ECO:0007669"/>
    <property type="project" value="UniProtKB-EC"/>
</dbReference>
<feature type="domain" description="Ricin B lectin" evidence="5">
    <location>
        <begin position="497"/>
        <end position="622"/>
    </location>
</feature>
<dbReference type="SUPFAM" id="SSF50370">
    <property type="entry name" value="Ricin B-like lectins"/>
    <property type="match status" value="2"/>
</dbReference>
<comment type="subunit">
    <text evidence="4">Might form dimers or tetramers of disulfide-linked A and B chains.</text>
</comment>
<dbReference type="InterPro" id="IPR016138">
    <property type="entry name" value="Ribosome_inactivat_prot_sub1"/>
</dbReference>
<dbReference type="GO" id="GO:0090729">
    <property type="term" value="F:toxin activity"/>
    <property type="evidence" value="ECO:0007669"/>
    <property type="project" value="UniProtKB-KW"/>
</dbReference>
<name>A0A9Q0JPF7_9ROSI</name>
<dbReference type="GO" id="GO:0017148">
    <property type="term" value="P:negative regulation of translation"/>
    <property type="evidence" value="ECO:0007669"/>
    <property type="project" value="UniProtKB-KW"/>
</dbReference>
<reference evidence="6" key="2">
    <citation type="journal article" date="2023" name="Plants (Basel)">
        <title>Annotation of the Turnera subulata (Passifloraceae) Draft Genome Reveals the S-Locus Evolved after the Divergence of Turneroideae from Passifloroideae in a Stepwise Manner.</title>
        <authorList>
            <person name="Henning P.M."/>
            <person name="Roalson E.H."/>
            <person name="Mir W."/>
            <person name="McCubbin A.G."/>
            <person name="Shore J.S."/>
        </authorList>
    </citation>
    <scope>NUCLEOTIDE SEQUENCE</scope>
    <source>
        <strain evidence="6">F60SS</strain>
    </source>
</reference>
<sequence length="624" mass="70109">MSGLCKGMPITAQILLGNTSSMMMKFSKVAWVFMILVLVAGAGRVWPFGVDRQLQEDPDPADKYSSRLHDFSTQEFELTLYTQVEAFKEFILIIRSLLTSGYDRGFPSMSEHRASGIRRYGLIRIRILQGVVTLVINTNDLHVAGFHSDNQDAQPPNACYYLRENDNRPHGFSDAAGLFEGATAVSLGYGVQYADLGDRSSVELGRESLVSAVKRLYDRKPNEMDQWKKSFLVIAQMISGCVRSDYVLNRVVHGFAADIGFYPNHMLTWVEDNWGALSEVVRESNIYGNLRSSITINEPDEQLVIYNTFQIMIHGLVTLLNKPRMPRTSFPHHHDHLLMITQQQQHHHSMAGGEEEEEEEELTTRIAGPNGTCLDVPKEEYHSGKEVFLWPCKSDNNPNQLWTFNEDGTIRSNNYCLMPDLGCPSANYMMIYDCPEDPRRSFTRWDYRSDGTIVHSMTGLVLTATSAKEGSLGTLTVDVDKRVPGQGWVANKHATTTYATARIEWLPGSCLNVMMSDNKVVLGSCNNKWNIYWHRSIQNGEWCLGWKDTTHGRQTAHCEHGSDIVVQGCCVGLPSQRWEITGDGRIENPEAGLFLTVDNSGPGLIAAPRVNQGGLNQSWIFKLN</sequence>
<protein>
    <recommendedName>
        <fullName evidence="4">Ribosome-inactivating protein</fullName>
    </recommendedName>
    <component>
        <recommendedName>
            <fullName evidence="4">Ribosome-inactivating protein chain A</fullName>
        </recommendedName>
        <alternativeName>
            <fullName evidence="4">rRNA N-glycosidase</fullName>
            <ecNumber evidence="4">3.2.2.22</ecNumber>
        </alternativeName>
    </component>
    <component>
        <recommendedName>
            <fullName evidence="4">Ribosome-inactivating protein chain B</fullName>
        </recommendedName>
    </component>
</protein>
<evidence type="ECO:0000256" key="2">
    <source>
        <dbReference type="ARBA" id="ARBA00023157"/>
    </source>
</evidence>
<dbReference type="PANTHER" id="PTHR33453:SF34">
    <property type="entry name" value="RIBOSOME-INACTIVATING PROTEIN"/>
    <property type="match status" value="1"/>
</dbReference>
<dbReference type="InterPro" id="IPR016139">
    <property type="entry name" value="Ribosome_inactivat_prot_sub2"/>
</dbReference>
<dbReference type="Gene3D" id="3.40.420.10">
    <property type="entry name" value="Ricin (A subunit), domain 1"/>
    <property type="match status" value="1"/>
</dbReference>
<dbReference type="Gene3D" id="2.80.10.50">
    <property type="match status" value="2"/>
</dbReference>
<accession>A0A9Q0JPF7</accession>
<evidence type="ECO:0000313" key="7">
    <source>
        <dbReference type="Proteomes" id="UP001141552"/>
    </source>
</evidence>
<dbReference type="InterPro" id="IPR035992">
    <property type="entry name" value="Ricin_B-like_lectins"/>
</dbReference>
<comment type="similarity">
    <text evidence="1">In the N-terminal section; belongs to the ribosome-inactivating protein family. Type 2 RIP subfamily.</text>
</comment>
<dbReference type="Pfam" id="PF00161">
    <property type="entry name" value="RIP"/>
    <property type="match status" value="1"/>
</dbReference>
<evidence type="ECO:0000256" key="3">
    <source>
        <dbReference type="ARBA" id="ARBA00023180"/>
    </source>
</evidence>
<keyword evidence="4" id="KW-0652">Protein synthesis inhibitor</keyword>
<keyword evidence="4" id="KW-0378">Hydrolase</keyword>
<evidence type="ECO:0000256" key="1">
    <source>
        <dbReference type="ARBA" id="ARBA00010414"/>
    </source>
</evidence>
<comment type="similarity">
    <text evidence="4">Belongs to the ribosome-inactivating protein family.</text>
</comment>
<keyword evidence="7" id="KW-1185">Reference proteome</keyword>
<dbReference type="SMART" id="SM00458">
    <property type="entry name" value="RICIN"/>
    <property type="match status" value="2"/>
</dbReference>
<keyword evidence="3" id="KW-0325">Glycoprotein</keyword>
<dbReference type="EMBL" id="JAKUCV010000669">
    <property type="protein sequence ID" value="KAJ4849224.1"/>
    <property type="molecule type" value="Genomic_DNA"/>
</dbReference>
<comment type="function">
    <text evidence="4">The A chain is responsible for inhibiting protein synthesis through the catalytic inactivation of 60S ribosomal subunits by removing adenine from position 4,324 of 28S rRNA. The B chain binds to cell receptors and probably facilitates the entry into the cell of the A chain; B chains are also responsible for cell agglutination (lectin activity).</text>
</comment>
<evidence type="ECO:0000313" key="6">
    <source>
        <dbReference type="EMBL" id="KAJ4849224.1"/>
    </source>
</evidence>
<keyword evidence="4" id="KW-0611">Plant defense</keyword>
<comment type="catalytic activity">
    <reaction evidence="4">
        <text>Endohydrolysis of the N-glycosidic bond at one specific adenosine on the 28S rRNA.</text>
        <dbReference type="EC" id="3.2.2.22"/>
    </reaction>
</comment>
<evidence type="ECO:0000259" key="5">
    <source>
        <dbReference type="SMART" id="SM00458"/>
    </source>
</evidence>
<dbReference type="InterPro" id="IPR036041">
    <property type="entry name" value="Ribosome-inact_prot_sf"/>
</dbReference>
<dbReference type="SUPFAM" id="SSF56371">
    <property type="entry name" value="Ribosome inactivating proteins (RIP)"/>
    <property type="match status" value="1"/>
</dbReference>
<reference evidence="6" key="1">
    <citation type="submission" date="2022-02" db="EMBL/GenBank/DDBJ databases">
        <authorList>
            <person name="Henning P.M."/>
            <person name="McCubbin A.G."/>
            <person name="Shore J.S."/>
        </authorList>
    </citation>
    <scope>NUCLEOTIDE SEQUENCE</scope>
    <source>
        <strain evidence="6">F60SS</strain>
        <tissue evidence="6">Leaves</tissue>
    </source>
</reference>
<comment type="caution">
    <text evidence="6">The sequence shown here is derived from an EMBL/GenBank/DDBJ whole genome shotgun (WGS) entry which is preliminary data.</text>
</comment>
<proteinExistence type="inferred from homology"/>
<dbReference type="AlphaFoldDB" id="A0A9Q0JPF7"/>